<gene>
    <name evidence="7" type="ORF">TSOC_012942</name>
</gene>
<protein>
    <recommendedName>
        <fullName evidence="5">Cytochrome c oxidase assembly protein COX19</fullName>
    </recommendedName>
</protein>
<dbReference type="GO" id="GO:0005758">
    <property type="term" value="C:mitochondrial intermembrane space"/>
    <property type="evidence" value="ECO:0007669"/>
    <property type="project" value="TreeGrafter"/>
</dbReference>
<reference evidence="7 8" key="1">
    <citation type="journal article" date="2017" name="Mol. Biol. Evol.">
        <title>The 4-celled Tetrabaena socialis nuclear genome reveals the essential components for genetic control of cell number at the origin of multicellularity in the volvocine lineage.</title>
        <authorList>
            <person name="Featherston J."/>
            <person name="Arakaki Y."/>
            <person name="Hanschen E.R."/>
            <person name="Ferris P.J."/>
            <person name="Michod R.E."/>
            <person name="Olson B.J.S.C."/>
            <person name="Nozaki H."/>
            <person name="Durand P.M."/>
        </authorList>
    </citation>
    <scope>NUCLEOTIDE SEQUENCE [LARGE SCALE GENOMIC DNA]</scope>
    <source>
        <strain evidence="7 8">NIES-571</strain>
    </source>
</reference>
<dbReference type="OrthoDB" id="268594at2759"/>
<evidence type="ECO:0000313" key="8">
    <source>
        <dbReference type="Proteomes" id="UP000236333"/>
    </source>
</evidence>
<dbReference type="PANTHER" id="PTHR21107">
    <property type="entry name" value="CYTOCHROME C OXIDASE ASSEMBLY PROTEIN COX19"/>
    <property type="match status" value="1"/>
</dbReference>
<evidence type="ECO:0000256" key="1">
    <source>
        <dbReference type="ARBA" id="ARBA00004496"/>
    </source>
</evidence>
<dbReference type="PANTHER" id="PTHR21107:SF2">
    <property type="entry name" value="CYTOCHROME C OXIDASE ASSEMBLY PROTEIN COX19"/>
    <property type="match status" value="1"/>
</dbReference>
<feature type="region of interest" description="Disordered" evidence="6">
    <location>
        <begin position="1"/>
        <end position="25"/>
    </location>
</feature>
<sequence>MKTEHSHPPAALMSKAFGGPRTQARGPEKGVFPLDHFAECQTVTCVFGAALMSKAFGGPRTQARGPEKGVFPLDHFAECQTVARRYLACLDANEQDAASCVELSREYLQCRMQRNLMATQDLRELGLVQVQHVEVETAASAPGAQKAPEEAAGS</sequence>
<proteinExistence type="inferred from homology"/>
<accession>A0A2J7ZLQ9</accession>
<evidence type="ECO:0000256" key="2">
    <source>
        <dbReference type="ARBA" id="ARBA00022490"/>
    </source>
</evidence>
<name>A0A2J7ZLQ9_9CHLO</name>
<dbReference type="SUPFAM" id="SSF47072">
    <property type="entry name" value="Cysteine alpha-hairpin motif"/>
    <property type="match status" value="1"/>
</dbReference>
<comment type="subcellular location">
    <subcellularLocation>
        <location evidence="1">Cytoplasm</location>
    </subcellularLocation>
</comment>
<dbReference type="Proteomes" id="UP000236333">
    <property type="component" value="Unassembled WGS sequence"/>
</dbReference>
<dbReference type="PROSITE" id="PS51808">
    <property type="entry name" value="CHCH"/>
    <property type="match status" value="1"/>
</dbReference>
<comment type="similarity">
    <text evidence="4">Belongs to the COX19 family.</text>
</comment>
<keyword evidence="8" id="KW-1185">Reference proteome</keyword>
<evidence type="ECO:0000256" key="3">
    <source>
        <dbReference type="ARBA" id="ARBA00023157"/>
    </source>
</evidence>
<keyword evidence="3" id="KW-1015">Disulfide bond</keyword>
<dbReference type="AlphaFoldDB" id="A0A2J7ZLQ9"/>
<dbReference type="InterPro" id="IPR051383">
    <property type="entry name" value="COX19"/>
</dbReference>
<evidence type="ECO:0000313" key="7">
    <source>
        <dbReference type="EMBL" id="PNH01190.1"/>
    </source>
</evidence>
<evidence type="ECO:0000256" key="6">
    <source>
        <dbReference type="SAM" id="MobiDB-lite"/>
    </source>
</evidence>
<keyword evidence="2" id="KW-0963">Cytoplasm</keyword>
<evidence type="ECO:0000256" key="5">
    <source>
        <dbReference type="ARBA" id="ARBA00039385"/>
    </source>
</evidence>
<dbReference type="InterPro" id="IPR009069">
    <property type="entry name" value="Cys_alpha_HP_mot_SF"/>
</dbReference>
<dbReference type="EMBL" id="PGGS01000983">
    <property type="protein sequence ID" value="PNH01190.1"/>
    <property type="molecule type" value="Genomic_DNA"/>
</dbReference>
<comment type="caution">
    <text evidence="7">The sequence shown here is derived from an EMBL/GenBank/DDBJ whole genome shotgun (WGS) entry which is preliminary data.</text>
</comment>
<organism evidence="7 8">
    <name type="scientific">Tetrabaena socialis</name>
    <dbReference type="NCBI Taxonomy" id="47790"/>
    <lineage>
        <taxon>Eukaryota</taxon>
        <taxon>Viridiplantae</taxon>
        <taxon>Chlorophyta</taxon>
        <taxon>core chlorophytes</taxon>
        <taxon>Chlorophyceae</taxon>
        <taxon>CS clade</taxon>
        <taxon>Chlamydomonadales</taxon>
        <taxon>Tetrabaenaceae</taxon>
        <taxon>Tetrabaena</taxon>
    </lineage>
</organism>
<dbReference type="GO" id="GO:0033617">
    <property type="term" value="P:mitochondrial respiratory chain complex IV assembly"/>
    <property type="evidence" value="ECO:0007669"/>
    <property type="project" value="TreeGrafter"/>
</dbReference>
<evidence type="ECO:0000256" key="4">
    <source>
        <dbReference type="ARBA" id="ARBA00038223"/>
    </source>
</evidence>